<evidence type="ECO:0000313" key="1">
    <source>
        <dbReference type="EMBL" id="GEN64701.1"/>
    </source>
</evidence>
<dbReference type="InterPro" id="IPR056912">
    <property type="entry name" value="Phage_JBD30_tail_term-like"/>
</dbReference>
<proteinExistence type="predicted"/>
<evidence type="ECO:0008006" key="3">
    <source>
        <dbReference type="Google" id="ProtNLM"/>
    </source>
</evidence>
<organism evidence="1 2">
    <name type="scientific">Acetobacter oeni</name>
    <dbReference type="NCBI Taxonomy" id="304077"/>
    <lineage>
        <taxon>Bacteria</taxon>
        <taxon>Pseudomonadati</taxon>
        <taxon>Pseudomonadota</taxon>
        <taxon>Alphaproteobacteria</taxon>
        <taxon>Acetobacterales</taxon>
        <taxon>Acetobacteraceae</taxon>
        <taxon>Acetobacter</taxon>
    </lineage>
</organism>
<dbReference type="RefSeq" id="WP_146891645.1">
    <property type="nucleotide sequence ID" value="NZ_BJYG01000050.1"/>
</dbReference>
<dbReference type="Proteomes" id="UP000321746">
    <property type="component" value="Unassembled WGS sequence"/>
</dbReference>
<dbReference type="OrthoDB" id="7265678at2"/>
<protein>
    <recommendedName>
        <fullName evidence="3">Tail protein</fullName>
    </recommendedName>
</protein>
<comment type="caution">
    <text evidence="1">The sequence shown here is derived from an EMBL/GenBank/DDBJ whole genome shotgun (WGS) entry which is preliminary data.</text>
</comment>
<dbReference type="AlphaFoldDB" id="A0A511XP21"/>
<evidence type="ECO:0000313" key="2">
    <source>
        <dbReference type="Proteomes" id="UP000321746"/>
    </source>
</evidence>
<name>A0A511XP21_9PROT</name>
<dbReference type="EMBL" id="BJYG01000050">
    <property type="protein sequence ID" value="GEN64701.1"/>
    <property type="molecule type" value="Genomic_DNA"/>
</dbReference>
<keyword evidence="2" id="KW-1185">Reference proteome</keyword>
<gene>
    <name evidence="1" type="ORF">AOE01nite_29250</name>
</gene>
<reference evidence="1 2" key="1">
    <citation type="submission" date="2019-07" db="EMBL/GenBank/DDBJ databases">
        <title>Whole genome shotgun sequence of Acetobacter oeni NBRC 105207.</title>
        <authorList>
            <person name="Hosoyama A."/>
            <person name="Uohara A."/>
            <person name="Ohji S."/>
            <person name="Ichikawa N."/>
        </authorList>
    </citation>
    <scope>NUCLEOTIDE SEQUENCE [LARGE SCALE GENOMIC DNA]</scope>
    <source>
        <strain evidence="1 2">NBRC 105207</strain>
    </source>
</reference>
<accession>A0A511XP21</accession>
<sequence length="180" mass="19828">MNIDAIITQIKKYAHVFNGNVAGAAEYALANDTTWLTPPCAFVIPLEDEPDENQVQNGLVQSVKETFGVIVFLDNSTDRRGQSSSTIAVSDVKKSLFSAVLNWKPTDMNVSQGFRYARGGLLGDPNRARLAWQFDFAADVTISWQEGFLPDAVPLNEIDLEFENDSTPVSIEARVTDLQS</sequence>
<dbReference type="Pfam" id="PF23840">
    <property type="entry name" value="Phage_tail_terminator"/>
    <property type="match status" value="1"/>
</dbReference>